<name>A0A6B9SVD9_9CAUD</name>
<evidence type="ECO:0000313" key="2">
    <source>
        <dbReference type="Proteomes" id="UP000464274"/>
    </source>
</evidence>
<gene>
    <name evidence="1" type="ORF">vBAbaMPhT2_004</name>
</gene>
<evidence type="ECO:0000313" key="1">
    <source>
        <dbReference type="EMBL" id="QHJ75616.1"/>
    </source>
</evidence>
<proteinExistence type="predicted"/>
<accession>A0A6B9SVD9</accession>
<reference evidence="1 2" key="1">
    <citation type="submission" date="2019-12" db="EMBL/GenBank/DDBJ databases">
        <title>Developing bacteriophages as a method of controlling the opportunistic pathogen Acinetobacter baumannii in Thai hospitals.</title>
        <authorList>
            <person name="Styles K.M."/>
            <person name="Smith S.E."/>
            <person name="Thummeepak R."/>
            <person name="Leungtongkam U."/>
            <person name="Christie G.S."/>
            <person name="Millard A."/>
            <person name="Moat J."/>
            <person name="Dowson C.C."/>
            <person name="Wellington E.M."/>
            <person name="Sitthisak S."/>
            <person name="Sagona A.P."/>
        </authorList>
    </citation>
    <scope>NUCLEOTIDE SEQUENCE [LARGE SCALE GENOMIC DNA]</scope>
</reference>
<organism evidence="1 2">
    <name type="scientific">Acinetobacter phage vB_AbaM_PhT2</name>
    <dbReference type="NCBI Taxonomy" id="2690230"/>
    <lineage>
        <taxon>Viruses</taxon>
        <taxon>Duplodnaviria</taxon>
        <taxon>Heunggongvirae</taxon>
        <taxon>Uroviricota</taxon>
        <taxon>Caudoviricetes</taxon>
        <taxon>Pantevenvirales</taxon>
        <taxon>Straboviridae</taxon>
        <taxon>Twarogvirinae</taxon>
        <taxon>Hadassahvirus</taxon>
        <taxon>Hadassahvirus pht2</taxon>
    </lineage>
</organism>
<protein>
    <submittedName>
        <fullName evidence="1">Uncharacterized protein</fullName>
    </submittedName>
</protein>
<dbReference type="Proteomes" id="UP000464274">
    <property type="component" value="Segment"/>
</dbReference>
<sequence length="314" mass="36240">MARMIVPIFSMRSYSTRKYSVLKDGNFQLHLHRAQPGDLIAVPFDISDMGDLTYLFPDFKFVQFHYGFNADETRQWFWTWNQENVDEIMKVYNLDTLITDITGYNGTHEFIFNANISKVSGLPRLYIDKWWEKDLESAQSAIKVFVLNQNQKDEFVASGISAEKIVVSQKVVNSNVIERYTKRIDYGEIQPLGSNVVFFPFRISDSCYDFMGVAKTCAETGNMLLITDPNDTFADKKLVLNELYPNLEVMECKLDKVSYYIVLSQHPTIIYNENPDNVFHPGLGELIYFDANIISDYNIPSIDDILITGDVWQN</sequence>
<dbReference type="EMBL" id="MN864865">
    <property type="protein sequence ID" value="QHJ75616.1"/>
    <property type="molecule type" value="Genomic_DNA"/>
</dbReference>
<keyword evidence="2" id="KW-1185">Reference proteome</keyword>